<protein>
    <submittedName>
        <fullName evidence="1">Uncharacterized protein</fullName>
    </submittedName>
</protein>
<organism evidence="1 2">
    <name type="scientific">Cuscuta epithymum</name>
    <dbReference type="NCBI Taxonomy" id="186058"/>
    <lineage>
        <taxon>Eukaryota</taxon>
        <taxon>Viridiplantae</taxon>
        <taxon>Streptophyta</taxon>
        <taxon>Embryophyta</taxon>
        <taxon>Tracheophyta</taxon>
        <taxon>Spermatophyta</taxon>
        <taxon>Magnoliopsida</taxon>
        <taxon>eudicotyledons</taxon>
        <taxon>Gunneridae</taxon>
        <taxon>Pentapetalae</taxon>
        <taxon>asterids</taxon>
        <taxon>lamiids</taxon>
        <taxon>Solanales</taxon>
        <taxon>Convolvulaceae</taxon>
        <taxon>Cuscuteae</taxon>
        <taxon>Cuscuta</taxon>
        <taxon>Cuscuta subgen. Cuscuta</taxon>
    </lineage>
</organism>
<evidence type="ECO:0000313" key="2">
    <source>
        <dbReference type="Proteomes" id="UP001152523"/>
    </source>
</evidence>
<dbReference type="AlphaFoldDB" id="A0AAV0ELK1"/>
<reference evidence="1" key="1">
    <citation type="submission" date="2022-07" db="EMBL/GenBank/DDBJ databases">
        <authorList>
            <person name="Macas J."/>
            <person name="Novak P."/>
            <person name="Neumann P."/>
        </authorList>
    </citation>
    <scope>NUCLEOTIDE SEQUENCE</scope>
</reference>
<comment type="caution">
    <text evidence="1">The sequence shown here is derived from an EMBL/GenBank/DDBJ whole genome shotgun (WGS) entry which is preliminary data.</text>
</comment>
<keyword evidence="2" id="KW-1185">Reference proteome</keyword>
<name>A0AAV0ELK1_9ASTE</name>
<dbReference type="PANTHER" id="PTHR34371:SF6">
    <property type="entry name" value="MEMBRANE-ASSOCIATED KINASE REGULATOR 6"/>
    <property type="match status" value="1"/>
</dbReference>
<dbReference type="Pfam" id="PF05097">
    <property type="entry name" value="DUF688"/>
    <property type="match status" value="1"/>
</dbReference>
<gene>
    <name evidence="1" type="ORF">CEPIT_LOCUS25232</name>
</gene>
<dbReference type="PANTHER" id="PTHR34371">
    <property type="entry name" value="OS01G0551000 PROTEIN"/>
    <property type="match status" value="1"/>
</dbReference>
<dbReference type="EMBL" id="CAMAPF010000930">
    <property type="protein sequence ID" value="CAH9123455.1"/>
    <property type="molecule type" value="Genomic_DNA"/>
</dbReference>
<dbReference type="Proteomes" id="UP001152523">
    <property type="component" value="Unassembled WGS sequence"/>
</dbReference>
<dbReference type="InterPro" id="IPR007789">
    <property type="entry name" value="DUF688"/>
</dbReference>
<accession>A0AAV0ELK1</accession>
<proteinExistence type="predicted"/>
<sequence>MEFPGENSDHVSTPKLSLTKLPTKHRLPLTSLTPPLHAPVSIPFQWEEAPGKPITSAAAENSPLPPGKPNSVCRSLDLPPRLHSATANAGFDLSDEISRSTLSSFSSFRSLDEGLIVRIMKRESKEVGSFSFSPPLMPAGGDRGTSRITGKGNLDFSFSFSVRDGGFDGGSKKVARVGRRSNSLLKVSRTTSTRLLITLHNRA</sequence>
<evidence type="ECO:0000313" key="1">
    <source>
        <dbReference type="EMBL" id="CAH9123455.1"/>
    </source>
</evidence>